<evidence type="ECO:0000313" key="1">
    <source>
        <dbReference type="EMBL" id="MBD1394926.1"/>
    </source>
</evidence>
<keyword evidence="2" id="KW-1185">Reference proteome</keyword>
<gene>
    <name evidence="1" type="ORF">IDJ76_17605</name>
</gene>
<evidence type="ECO:0000313" key="2">
    <source>
        <dbReference type="Proteomes" id="UP000619078"/>
    </source>
</evidence>
<sequence>MLDIDQKIFDENLLITKQYCEKQLQLPVKNNASVLRSFNPEYNGKPLFSFGVASHKQYSWNETEWSIDPILGGNENFYDELFKKQNDYKRTALSESFSNKEILGRILVAEIDKTVIDGASESCSDGFFDVNDCPPIDTWFYLFKDKNGLVLFAWIPLQFIELTQKAIDVNPIDCFNWFEGETYFSERNAGYERALNYRNENAGWFKKLIKRIF</sequence>
<name>A0A926NPG3_9SPHI</name>
<dbReference type="Proteomes" id="UP000619078">
    <property type="component" value="Unassembled WGS sequence"/>
</dbReference>
<dbReference type="RefSeq" id="WP_191165037.1">
    <property type="nucleotide sequence ID" value="NZ_JACWMX010000008.1"/>
</dbReference>
<reference evidence="1" key="1">
    <citation type="submission" date="2020-09" db="EMBL/GenBank/DDBJ databases">
        <title>Novel species of Mucilaginibacter isolated from a glacier on the Tibetan Plateau.</title>
        <authorList>
            <person name="Liu Q."/>
            <person name="Xin Y.-H."/>
        </authorList>
    </citation>
    <scope>NUCLEOTIDE SEQUENCE</scope>
    <source>
        <strain evidence="1">ZB1P21</strain>
    </source>
</reference>
<protein>
    <submittedName>
        <fullName evidence="1">Uncharacterized protein</fullName>
    </submittedName>
</protein>
<dbReference type="AlphaFoldDB" id="A0A926NPG3"/>
<organism evidence="1 2">
    <name type="scientific">Mucilaginibacter glaciei</name>
    <dbReference type="NCBI Taxonomy" id="2772109"/>
    <lineage>
        <taxon>Bacteria</taxon>
        <taxon>Pseudomonadati</taxon>
        <taxon>Bacteroidota</taxon>
        <taxon>Sphingobacteriia</taxon>
        <taxon>Sphingobacteriales</taxon>
        <taxon>Sphingobacteriaceae</taxon>
        <taxon>Mucilaginibacter</taxon>
    </lineage>
</organism>
<comment type="caution">
    <text evidence="1">The sequence shown here is derived from an EMBL/GenBank/DDBJ whole genome shotgun (WGS) entry which is preliminary data.</text>
</comment>
<dbReference type="EMBL" id="JACWMX010000008">
    <property type="protein sequence ID" value="MBD1394926.1"/>
    <property type="molecule type" value="Genomic_DNA"/>
</dbReference>
<accession>A0A926NPG3</accession>
<proteinExistence type="predicted"/>